<dbReference type="Gene3D" id="3.40.50.11440">
    <property type="match status" value="1"/>
</dbReference>
<dbReference type="Proteomes" id="UP000824083">
    <property type="component" value="Unassembled WGS sequence"/>
</dbReference>
<gene>
    <name evidence="2" type="ORF">IAC56_03930</name>
</gene>
<proteinExistence type="predicted"/>
<comment type="caution">
    <text evidence="2">The sequence shown here is derived from an EMBL/GenBank/DDBJ whole genome shotgun (WGS) entry which is preliminary data.</text>
</comment>
<dbReference type="InterPro" id="IPR007160">
    <property type="entry name" value="DUF362"/>
</dbReference>
<protein>
    <submittedName>
        <fullName evidence="2">DUF362 domain-containing protein</fullName>
    </submittedName>
</protein>
<evidence type="ECO:0000313" key="3">
    <source>
        <dbReference type="Proteomes" id="UP000824083"/>
    </source>
</evidence>
<feature type="domain" description="DUF362" evidence="1">
    <location>
        <begin position="44"/>
        <end position="271"/>
    </location>
</feature>
<dbReference type="Pfam" id="PF04015">
    <property type="entry name" value="DUF362"/>
    <property type="match status" value="1"/>
</dbReference>
<evidence type="ECO:0000313" key="2">
    <source>
        <dbReference type="EMBL" id="HIU37405.1"/>
    </source>
</evidence>
<reference evidence="2" key="2">
    <citation type="journal article" date="2021" name="PeerJ">
        <title>Extensive microbial diversity within the chicken gut microbiome revealed by metagenomics and culture.</title>
        <authorList>
            <person name="Gilroy R."/>
            <person name="Ravi A."/>
            <person name="Getino M."/>
            <person name="Pursley I."/>
            <person name="Horton D.L."/>
            <person name="Alikhan N.F."/>
            <person name="Baker D."/>
            <person name="Gharbi K."/>
            <person name="Hall N."/>
            <person name="Watson M."/>
            <person name="Adriaenssens E.M."/>
            <person name="Foster-Nyarko E."/>
            <person name="Jarju S."/>
            <person name="Secka A."/>
            <person name="Antonio M."/>
            <person name="Oren A."/>
            <person name="Chaudhuri R.R."/>
            <person name="La Ragione R."/>
            <person name="Hildebrand F."/>
            <person name="Pallen M.J."/>
        </authorList>
    </citation>
    <scope>NUCLEOTIDE SEQUENCE</scope>
    <source>
        <strain evidence="2">7463</strain>
    </source>
</reference>
<dbReference type="AlphaFoldDB" id="A0A9D1LFA4"/>
<reference evidence="2" key="1">
    <citation type="submission" date="2020-10" db="EMBL/GenBank/DDBJ databases">
        <authorList>
            <person name="Gilroy R."/>
        </authorList>
    </citation>
    <scope>NUCLEOTIDE SEQUENCE</scope>
    <source>
        <strain evidence="2">7463</strain>
    </source>
</reference>
<organism evidence="2 3">
    <name type="scientific">Candidatus Aphodousia faecigallinarum</name>
    <dbReference type="NCBI Taxonomy" id="2840677"/>
    <lineage>
        <taxon>Bacteria</taxon>
        <taxon>Pseudomonadati</taxon>
        <taxon>Pseudomonadota</taxon>
        <taxon>Betaproteobacteria</taxon>
        <taxon>Burkholderiales</taxon>
        <taxon>Sutterellaceae</taxon>
        <taxon>Sutterellaceae incertae sedis</taxon>
        <taxon>Candidatus Aphodousia</taxon>
    </lineage>
</organism>
<evidence type="ECO:0000259" key="1">
    <source>
        <dbReference type="Pfam" id="PF04015"/>
    </source>
</evidence>
<dbReference type="EMBL" id="DVMY01000067">
    <property type="protein sequence ID" value="HIU37405.1"/>
    <property type="molecule type" value="Genomic_DNA"/>
</dbReference>
<name>A0A9D1LFA4_9BURK</name>
<accession>A0A9D1LFA4</accession>
<sequence length="314" mass="34243">MTDKHQSYKTDCDKASVVYFTKDISPAALMKLYEKLGRPAQGRVAVKLSTGEAGNNNYLKPALIKDLVECVKGTIVECNTAYAGARNTTEAHRQLIKDHGFADIAPVDIMDSEGVEHLPVERGVHLKEDIVGAHVKNYDFMVVLTHFKGHPMGGFGGALKNIAIGVASSDGKANIHTAGHIQKAGDWQKVEEGRFMKLTGPDHNAFIESMAEAAKSVSDFFGHGEKMLYISVMNNMSVDCDCVSHPAEVDMKDIGVLASLNPVALDQACVDLVHEAPDGHSLIERMESRNGELILKHAEAIGFAERRYRLVCID</sequence>